<dbReference type="SUPFAM" id="SSF54534">
    <property type="entry name" value="FKBP-like"/>
    <property type="match status" value="1"/>
</dbReference>
<dbReference type="PROSITE" id="PS00829">
    <property type="entry name" value="GREAB_1"/>
    <property type="match status" value="1"/>
</dbReference>
<evidence type="ECO:0000313" key="13">
    <source>
        <dbReference type="Proteomes" id="UP000182253"/>
    </source>
</evidence>
<keyword evidence="3 8" id="KW-0805">Transcription regulation</keyword>
<organism evidence="12 13">
    <name type="scientific">Candidatus Nomurabacteria bacterium RIFCSPHIGHO2_01_FULL_39_9</name>
    <dbReference type="NCBI Taxonomy" id="1801735"/>
    <lineage>
        <taxon>Bacteria</taxon>
        <taxon>Candidatus Nomuraibacteriota</taxon>
    </lineage>
</organism>
<dbReference type="GO" id="GO:0032784">
    <property type="term" value="P:regulation of DNA-templated transcription elongation"/>
    <property type="evidence" value="ECO:0007669"/>
    <property type="project" value="UniProtKB-UniRule"/>
</dbReference>
<keyword evidence="5 8" id="KW-0804">Transcription</keyword>
<dbReference type="PANTHER" id="PTHR30437:SF4">
    <property type="entry name" value="TRANSCRIPTION ELONGATION FACTOR GREA"/>
    <property type="match status" value="1"/>
</dbReference>
<evidence type="ECO:0000256" key="9">
    <source>
        <dbReference type="RuleBase" id="RU000556"/>
    </source>
</evidence>
<dbReference type="FunFam" id="1.10.287.180:FF:000001">
    <property type="entry name" value="Transcription elongation factor GreA"/>
    <property type="match status" value="1"/>
</dbReference>
<evidence type="ECO:0000256" key="8">
    <source>
        <dbReference type="HAMAP-Rule" id="MF_00105"/>
    </source>
</evidence>
<dbReference type="PANTHER" id="PTHR30437">
    <property type="entry name" value="TRANSCRIPTION ELONGATION FACTOR GREA"/>
    <property type="match status" value="1"/>
</dbReference>
<dbReference type="InterPro" id="IPR018151">
    <property type="entry name" value="TF_GreA/GreB_CS"/>
</dbReference>
<feature type="domain" description="Transcription elongation factor GreA/GreB N-terminal" evidence="11">
    <location>
        <begin position="9"/>
        <end position="78"/>
    </location>
</feature>
<dbReference type="PIRSF" id="PIRSF006092">
    <property type="entry name" value="GreA_GreB"/>
    <property type="match status" value="1"/>
</dbReference>
<evidence type="ECO:0000256" key="3">
    <source>
        <dbReference type="ARBA" id="ARBA00023015"/>
    </source>
</evidence>
<dbReference type="Pfam" id="PF03449">
    <property type="entry name" value="GreA_GreB_N"/>
    <property type="match status" value="1"/>
</dbReference>
<comment type="caution">
    <text evidence="12">The sequence shown here is derived from an EMBL/GenBank/DDBJ whole genome shotgun (WGS) entry which is preliminary data.</text>
</comment>
<reference evidence="12 13" key="1">
    <citation type="journal article" date="2016" name="Nat. Commun.">
        <title>Thousands of microbial genomes shed light on interconnected biogeochemical processes in an aquifer system.</title>
        <authorList>
            <person name="Anantharaman K."/>
            <person name="Brown C.T."/>
            <person name="Hug L.A."/>
            <person name="Sharon I."/>
            <person name="Castelle C.J."/>
            <person name="Probst A.J."/>
            <person name="Thomas B.C."/>
            <person name="Singh A."/>
            <person name="Wilkins M.J."/>
            <person name="Karaoz U."/>
            <person name="Brodie E.L."/>
            <person name="Williams K.H."/>
            <person name="Hubbard S.S."/>
            <person name="Banfield J.F."/>
        </authorList>
    </citation>
    <scope>NUCLEOTIDE SEQUENCE [LARGE SCALE GENOMIC DNA]</scope>
</reference>
<keyword evidence="4 8" id="KW-0238">DNA-binding</keyword>
<dbReference type="GO" id="GO:0070063">
    <property type="term" value="F:RNA polymerase binding"/>
    <property type="evidence" value="ECO:0007669"/>
    <property type="project" value="InterPro"/>
</dbReference>
<dbReference type="AlphaFoldDB" id="A0A1F6UWS7"/>
<dbReference type="Gene3D" id="3.10.50.30">
    <property type="entry name" value="Transcription elongation factor, GreA/GreB, C-terminal domain"/>
    <property type="match status" value="1"/>
</dbReference>
<evidence type="ECO:0000256" key="7">
    <source>
        <dbReference type="ARBA" id="ARBA00030776"/>
    </source>
</evidence>
<evidence type="ECO:0000259" key="10">
    <source>
        <dbReference type="Pfam" id="PF01272"/>
    </source>
</evidence>
<protein>
    <recommendedName>
        <fullName evidence="2 8">Transcription elongation factor GreA</fullName>
    </recommendedName>
    <alternativeName>
        <fullName evidence="7 8">Transcript cleavage factor GreA</fullName>
    </alternativeName>
</protein>
<dbReference type="InterPro" id="IPR001437">
    <property type="entry name" value="Tscrpt_elong_fac_GreA/B_C"/>
</dbReference>
<keyword evidence="12" id="KW-0648">Protein biosynthesis</keyword>
<dbReference type="InterPro" id="IPR023459">
    <property type="entry name" value="Tscrpt_elong_fac_GreA/B_fam"/>
</dbReference>
<dbReference type="InterPro" id="IPR036953">
    <property type="entry name" value="GreA/GreB_C_sf"/>
</dbReference>
<dbReference type="EMBL" id="MFTL01000006">
    <property type="protein sequence ID" value="OGI61910.1"/>
    <property type="molecule type" value="Genomic_DNA"/>
</dbReference>
<evidence type="ECO:0000313" key="12">
    <source>
        <dbReference type="EMBL" id="OGI61910.1"/>
    </source>
</evidence>
<sequence length="157" mass="17234">MVKTKIQQYLTSDKKALLEKELAHLKSVKRKEIIESIESAKALGDLSENAEYQQAREEQAMTEDRIAEIENILKTAIIVEPHHSDNVEIGSIVNVQKEGSKEKKTYQIVGTSEVDLAAGKVSNTSPVGQALFGKKKGDAVSVKTPAGVVNYKIIDIE</sequence>
<evidence type="ECO:0000256" key="4">
    <source>
        <dbReference type="ARBA" id="ARBA00023125"/>
    </source>
</evidence>
<dbReference type="GO" id="GO:0003677">
    <property type="term" value="F:DNA binding"/>
    <property type="evidence" value="ECO:0007669"/>
    <property type="project" value="UniProtKB-UniRule"/>
</dbReference>
<evidence type="ECO:0000256" key="6">
    <source>
        <dbReference type="ARBA" id="ARBA00024916"/>
    </source>
</evidence>
<dbReference type="InterPro" id="IPR006359">
    <property type="entry name" value="Tscrpt_elong_fac_GreA"/>
</dbReference>
<evidence type="ECO:0000256" key="5">
    <source>
        <dbReference type="ARBA" id="ARBA00023163"/>
    </source>
</evidence>
<proteinExistence type="inferred from homology"/>
<dbReference type="SUPFAM" id="SSF46557">
    <property type="entry name" value="GreA transcript cleavage protein, N-terminal domain"/>
    <property type="match status" value="1"/>
</dbReference>
<comment type="function">
    <text evidence="6 8 9">Necessary for efficient RNA polymerase transcription elongation past template-encoded arresting sites. The arresting sites in DNA have the property of trapping a certain fraction of elongating RNA polymerases that pass through, resulting in locked ternary complexes. Cleavage of the nascent transcript by cleavage factors such as GreA or GreB allows the resumption of elongation from the new 3'terminus. GreA releases sequences of 2 to 3 nucleotides.</text>
</comment>
<keyword evidence="12" id="KW-0251">Elongation factor</keyword>
<dbReference type="Proteomes" id="UP000182253">
    <property type="component" value="Unassembled WGS sequence"/>
</dbReference>
<dbReference type="InterPro" id="IPR028624">
    <property type="entry name" value="Tscrpt_elong_fac_GreA/B"/>
</dbReference>
<dbReference type="Gene3D" id="1.10.287.180">
    <property type="entry name" value="Transcription elongation factor, GreA/GreB, N-terminal domain"/>
    <property type="match status" value="1"/>
</dbReference>
<dbReference type="GO" id="GO:0003746">
    <property type="term" value="F:translation elongation factor activity"/>
    <property type="evidence" value="ECO:0007669"/>
    <property type="project" value="UniProtKB-KW"/>
</dbReference>
<evidence type="ECO:0000256" key="2">
    <source>
        <dbReference type="ARBA" id="ARBA00013729"/>
    </source>
</evidence>
<accession>A0A1F6UWS7</accession>
<dbReference type="InterPro" id="IPR022691">
    <property type="entry name" value="Tscrpt_elong_fac_GreA/B_N"/>
</dbReference>
<dbReference type="STRING" id="1801735.A2645_01850"/>
<evidence type="ECO:0000259" key="11">
    <source>
        <dbReference type="Pfam" id="PF03449"/>
    </source>
</evidence>
<dbReference type="NCBIfam" id="NF001263">
    <property type="entry name" value="PRK00226.1-4"/>
    <property type="match status" value="1"/>
</dbReference>
<dbReference type="GO" id="GO:0006354">
    <property type="term" value="P:DNA-templated transcription elongation"/>
    <property type="evidence" value="ECO:0007669"/>
    <property type="project" value="TreeGrafter"/>
</dbReference>
<name>A0A1F6UWS7_9BACT</name>
<comment type="similarity">
    <text evidence="1 8 9">Belongs to the GreA/GreB family.</text>
</comment>
<dbReference type="InterPro" id="IPR036805">
    <property type="entry name" value="Tscrpt_elong_fac_GreA/B_N_sf"/>
</dbReference>
<dbReference type="Pfam" id="PF01272">
    <property type="entry name" value="GreA_GreB"/>
    <property type="match status" value="1"/>
</dbReference>
<feature type="domain" description="Transcription elongation factor GreA/GreB C-terminal" evidence="10">
    <location>
        <begin position="84"/>
        <end position="157"/>
    </location>
</feature>
<gene>
    <name evidence="8" type="primary">greA</name>
    <name evidence="12" type="ORF">A2645_01850</name>
</gene>
<dbReference type="FunFam" id="3.10.50.30:FF:000001">
    <property type="entry name" value="Transcription elongation factor GreA"/>
    <property type="match status" value="1"/>
</dbReference>
<dbReference type="NCBIfam" id="TIGR01462">
    <property type="entry name" value="greA"/>
    <property type="match status" value="1"/>
</dbReference>
<evidence type="ECO:0000256" key="1">
    <source>
        <dbReference type="ARBA" id="ARBA00008213"/>
    </source>
</evidence>
<dbReference type="HAMAP" id="MF_00105">
    <property type="entry name" value="GreA_GreB"/>
    <property type="match status" value="1"/>
</dbReference>